<gene>
    <name evidence="1" type="ORF">S01H1_14886</name>
</gene>
<protein>
    <submittedName>
        <fullName evidence="1">Uncharacterized protein</fullName>
    </submittedName>
</protein>
<sequence length="141" mass="15684">HDLFREQALRVIAGDIDPAAALTFFYETIENDPARWLAVANDFAAFSPDWVTAVGSKGGRAARFNCWLAPELWNEQSAWFLTSAPLVVAVLRILSGETRERGVMTAEKAFEPLSFFDEVVALLPEPPPDGKLIGESFEWLE</sequence>
<accession>X0RJM1</accession>
<name>X0RJM1_9ZZZZ</name>
<dbReference type="EMBL" id="BARS01007759">
    <property type="protein sequence ID" value="GAF69024.1"/>
    <property type="molecule type" value="Genomic_DNA"/>
</dbReference>
<reference evidence="1" key="1">
    <citation type="journal article" date="2014" name="Front. Microbiol.">
        <title>High frequency of phylogenetically diverse reductive dehalogenase-homologous genes in deep subseafloor sedimentary metagenomes.</title>
        <authorList>
            <person name="Kawai M."/>
            <person name="Futagami T."/>
            <person name="Toyoda A."/>
            <person name="Takaki Y."/>
            <person name="Nishi S."/>
            <person name="Hori S."/>
            <person name="Arai W."/>
            <person name="Tsubouchi T."/>
            <person name="Morono Y."/>
            <person name="Uchiyama I."/>
            <person name="Ito T."/>
            <person name="Fujiyama A."/>
            <person name="Inagaki F."/>
            <person name="Takami H."/>
        </authorList>
    </citation>
    <scope>NUCLEOTIDE SEQUENCE</scope>
    <source>
        <strain evidence="1">Expedition CK06-06</strain>
    </source>
</reference>
<organism evidence="1">
    <name type="scientific">marine sediment metagenome</name>
    <dbReference type="NCBI Taxonomy" id="412755"/>
    <lineage>
        <taxon>unclassified sequences</taxon>
        <taxon>metagenomes</taxon>
        <taxon>ecological metagenomes</taxon>
    </lineage>
</organism>
<proteinExistence type="predicted"/>
<comment type="caution">
    <text evidence="1">The sequence shown here is derived from an EMBL/GenBank/DDBJ whole genome shotgun (WGS) entry which is preliminary data.</text>
</comment>
<evidence type="ECO:0000313" key="1">
    <source>
        <dbReference type="EMBL" id="GAF69024.1"/>
    </source>
</evidence>
<feature type="non-terminal residue" evidence="1">
    <location>
        <position position="1"/>
    </location>
</feature>
<dbReference type="AlphaFoldDB" id="X0RJM1"/>